<evidence type="ECO:0000256" key="1">
    <source>
        <dbReference type="SAM" id="SignalP"/>
    </source>
</evidence>
<gene>
    <name evidence="3" type="ORF">CAEBREN_00751</name>
</gene>
<sequence length="480" mass="53643">MKHASFLFYLLVSIIPCLSVNPECPKAVITQNTPTGSFPSVASGLFPADYSCEVQFQIPVGQVVKFNIQNNISSNTDSFIIQDSASTIYQLQATDKIFYAPATTAKIQITTKTSTSSFYFSWTYIDVTNFGRIQKTTGSIISLNLTANSYYQVSSTINRVAFHIGSIHGDYDSNLNKVYVYDGEDLNANFIGNMEFFSKNMTVSSGKYLTIVNFYDAFLTSYGVANDYSAISNYEDYSLVILNSGRDLELHRFSGAQRETVVTLYLIDYNESYIQYLRFTNPNVAGQEVRVKPLTPTQNYANLLTYNVNEFNSSLPQQIATNIFTVSVYQSNVFIGFRSRSDNNWSTAYPGRSGIIYSPSLWSPKTEAIAPYFVNFTSSFPVKFIFDIQSILFSNMEDELKVVIGSDSCSYVVADLKPSIGAIVKNTSVGTYMTTSFTGTTNASYFIMKFRIEESVETTTKSTEVVLNFMTLALIFCNLV</sequence>
<protein>
    <recommendedName>
        <fullName evidence="2">CUB-like domain-containing protein</fullName>
    </recommendedName>
</protein>
<dbReference type="PANTHER" id="PTHR47920:SF1">
    <property type="entry name" value="CUB-LIKE DOMAIN-CONTAINING PROTEIN"/>
    <property type="match status" value="1"/>
</dbReference>
<dbReference type="OrthoDB" id="5791243at2759"/>
<keyword evidence="1" id="KW-0732">Signal</keyword>
<dbReference type="eggNOG" id="ENOG502RATW">
    <property type="taxonomic scope" value="Eukaryota"/>
</dbReference>
<dbReference type="STRING" id="135651.G0MRT2"/>
<dbReference type="InParanoid" id="G0MRT2"/>
<evidence type="ECO:0000313" key="3">
    <source>
        <dbReference type="EMBL" id="EGT42728.1"/>
    </source>
</evidence>
<evidence type="ECO:0000259" key="2">
    <source>
        <dbReference type="Pfam" id="PF02408"/>
    </source>
</evidence>
<dbReference type="HOGENOM" id="CLU_022349_3_0_1"/>
<evidence type="ECO:0000313" key="4">
    <source>
        <dbReference type="Proteomes" id="UP000008068"/>
    </source>
</evidence>
<dbReference type="EMBL" id="GL379809">
    <property type="protein sequence ID" value="EGT42728.1"/>
    <property type="molecule type" value="Genomic_DNA"/>
</dbReference>
<reference evidence="4" key="1">
    <citation type="submission" date="2011-07" db="EMBL/GenBank/DDBJ databases">
        <authorList>
            <consortium name="Caenorhabditis brenneri Sequencing and Analysis Consortium"/>
            <person name="Wilson R.K."/>
        </authorList>
    </citation>
    <scope>NUCLEOTIDE SEQUENCE [LARGE SCALE GENOMIC DNA]</scope>
    <source>
        <strain evidence="4">PB2801</strain>
    </source>
</reference>
<dbReference type="InterPro" id="IPR003366">
    <property type="entry name" value="CUB-like_dom"/>
</dbReference>
<dbReference type="Pfam" id="PF02408">
    <property type="entry name" value="CUB_2"/>
    <property type="match status" value="1"/>
</dbReference>
<feature type="signal peptide" evidence="1">
    <location>
        <begin position="1"/>
        <end position="19"/>
    </location>
</feature>
<accession>G0MRT2</accession>
<dbReference type="OMA" id="QFQIPVG"/>
<proteinExistence type="predicted"/>
<dbReference type="AlphaFoldDB" id="G0MRT2"/>
<feature type="domain" description="CUB-like" evidence="2">
    <location>
        <begin position="22"/>
        <end position="127"/>
    </location>
</feature>
<dbReference type="Proteomes" id="UP000008068">
    <property type="component" value="Unassembled WGS sequence"/>
</dbReference>
<organism evidence="4">
    <name type="scientific">Caenorhabditis brenneri</name>
    <name type="common">Nematode worm</name>
    <dbReference type="NCBI Taxonomy" id="135651"/>
    <lineage>
        <taxon>Eukaryota</taxon>
        <taxon>Metazoa</taxon>
        <taxon>Ecdysozoa</taxon>
        <taxon>Nematoda</taxon>
        <taxon>Chromadorea</taxon>
        <taxon>Rhabditida</taxon>
        <taxon>Rhabditina</taxon>
        <taxon>Rhabditomorpha</taxon>
        <taxon>Rhabditoidea</taxon>
        <taxon>Rhabditidae</taxon>
        <taxon>Peloderinae</taxon>
        <taxon>Caenorhabditis</taxon>
    </lineage>
</organism>
<name>G0MRT2_CAEBE</name>
<dbReference type="PANTHER" id="PTHR47920">
    <property type="entry name" value="PROTEIN CBG13378-RELATED"/>
    <property type="match status" value="1"/>
</dbReference>
<feature type="chain" id="PRO_5003404411" description="CUB-like domain-containing protein" evidence="1">
    <location>
        <begin position="20"/>
        <end position="480"/>
    </location>
</feature>
<keyword evidence="4" id="KW-1185">Reference proteome</keyword>